<dbReference type="Proteomes" id="UP001180020">
    <property type="component" value="Unassembled WGS sequence"/>
</dbReference>
<reference evidence="1" key="1">
    <citation type="journal article" date="2023" name="Nat. Commun.">
        <title>Diploid and tetraploid genomes of Acorus and the evolution of monocots.</title>
        <authorList>
            <person name="Ma L."/>
            <person name="Liu K.W."/>
            <person name="Li Z."/>
            <person name="Hsiao Y.Y."/>
            <person name="Qi Y."/>
            <person name="Fu T."/>
            <person name="Tang G.D."/>
            <person name="Zhang D."/>
            <person name="Sun W.H."/>
            <person name="Liu D.K."/>
            <person name="Li Y."/>
            <person name="Chen G.Z."/>
            <person name="Liu X.D."/>
            <person name="Liao X.Y."/>
            <person name="Jiang Y.T."/>
            <person name="Yu X."/>
            <person name="Hao Y."/>
            <person name="Huang J."/>
            <person name="Zhao X.W."/>
            <person name="Ke S."/>
            <person name="Chen Y.Y."/>
            <person name="Wu W.L."/>
            <person name="Hsu J.L."/>
            <person name="Lin Y.F."/>
            <person name="Huang M.D."/>
            <person name="Li C.Y."/>
            <person name="Huang L."/>
            <person name="Wang Z.W."/>
            <person name="Zhao X."/>
            <person name="Zhong W.Y."/>
            <person name="Peng D.H."/>
            <person name="Ahmad S."/>
            <person name="Lan S."/>
            <person name="Zhang J.S."/>
            <person name="Tsai W.C."/>
            <person name="Van de Peer Y."/>
            <person name="Liu Z.J."/>
        </authorList>
    </citation>
    <scope>NUCLEOTIDE SEQUENCE</scope>
    <source>
        <strain evidence="1">CP</strain>
    </source>
</reference>
<gene>
    <name evidence="1" type="ORF">QJS10_CPA06g00400</name>
</gene>
<dbReference type="EMBL" id="JAUJYO010000006">
    <property type="protein sequence ID" value="KAK1315002.1"/>
    <property type="molecule type" value="Genomic_DNA"/>
</dbReference>
<comment type="caution">
    <text evidence="1">The sequence shown here is derived from an EMBL/GenBank/DDBJ whole genome shotgun (WGS) entry which is preliminary data.</text>
</comment>
<reference evidence="1" key="2">
    <citation type="submission" date="2023-06" db="EMBL/GenBank/DDBJ databases">
        <authorList>
            <person name="Ma L."/>
            <person name="Liu K.-W."/>
            <person name="Li Z."/>
            <person name="Hsiao Y.-Y."/>
            <person name="Qi Y."/>
            <person name="Fu T."/>
            <person name="Tang G."/>
            <person name="Zhang D."/>
            <person name="Sun W.-H."/>
            <person name="Liu D.-K."/>
            <person name="Li Y."/>
            <person name="Chen G.-Z."/>
            <person name="Liu X.-D."/>
            <person name="Liao X.-Y."/>
            <person name="Jiang Y.-T."/>
            <person name="Yu X."/>
            <person name="Hao Y."/>
            <person name="Huang J."/>
            <person name="Zhao X.-W."/>
            <person name="Ke S."/>
            <person name="Chen Y.-Y."/>
            <person name="Wu W.-L."/>
            <person name="Hsu J.-L."/>
            <person name="Lin Y.-F."/>
            <person name="Huang M.-D."/>
            <person name="Li C.-Y."/>
            <person name="Huang L."/>
            <person name="Wang Z.-W."/>
            <person name="Zhao X."/>
            <person name="Zhong W.-Y."/>
            <person name="Peng D.-H."/>
            <person name="Ahmad S."/>
            <person name="Lan S."/>
            <person name="Zhang J.-S."/>
            <person name="Tsai W.-C."/>
            <person name="Van De Peer Y."/>
            <person name="Liu Z.-J."/>
        </authorList>
    </citation>
    <scope>NUCLEOTIDE SEQUENCE</scope>
    <source>
        <strain evidence="1">CP</strain>
        <tissue evidence="1">Leaves</tissue>
    </source>
</reference>
<protein>
    <submittedName>
        <fullName evidence="1">Uncharacterized protein</fullName>
    </submittedName>
</protein>
<name>A0AAV9ENK4_ACOCL</name>
<proteinExistence type="predicted"/>
<dbReference type="AlphaFoldDB" id="A0AAV9ENK4"/>
<accession>A0AAV9ENK4</accession>
<evidence type="ECO:0000313" key="1">
    <source>
        <dbReference type="EMBL" id="KAK1315002.1"/>
    </source>
</evidence>
<sequence>MQTTSGGSGGGDCWGSPAVRIGRLCFGAPPPQPANDDDYDDWIDVRSADANNGDEMVERDEGDQVIIGEGTLKIRVDDDYDYDNEELLLDGDDDLLGESL</sequence>
<keyword evidence="2" id="KW-1185">Reference proteome</keyword>
<evidence type="ECO:0000313" key="2">
    <source>
        <dbReference type="Proteomes" id="UP001180020"/>
    </source>
</evidence>
<organism evidence="1 2">
    <name type="scientific">Acorus calamus</name>
    <name type="common">Sweet flag</name>
    <dbReference type="NCBI Taxonomy" id="4465"/>
    <lineage>
        <taxon>Eukaryota</taxon>
        <taxon>Viridiplantae</taxon>
        <taxon>Streptophyta</taxon>
        <taxon>Embryophyta</taxon>
        <taxon>Tracheophyta</taxon>
        <taxon>Spermatophyta</taxon>
        <taxon>Magnoliopsida</taxon>
        <taxon>Liliopsida</taxon>
        <taxon>Acoraceae</taxon>
        <taxon>Acorus</taxon>
    </lineage>
</organism>